<evidence type="ECO:0000313" key="4">
    <source>
        <dbReference type="Proteomes" id="UP000886889"/>
    </source>
</evidence>
<dbReference type="NCBIfam" id="TIGR00350">
    <property type="entry name" value="lytR_cpsA_psr"/>
    <property type="match status" value="1"/>
</dbReference>
<comment type="similarity">
    <text evidence="1">Belongs to the LytR/CpsA/Psr (LCP) family.</text>
</comment>
<dbReference type="PANTHER" id="PTHR33392:SF6">
    <property type="entry name" value="POLYISOPRENYL-TEICHOIC ACID--PEPTIDOGLYCAN TEICHOIC ACID TRANSFERASE TAGU"/>
    <property type="match status" value="1"/>
</dbReference>
<reference evidence="3" key="2">
    <citation type="journal article" date="2021" name="PeerJ">
        <title>Extensive microbial diversity within the chicken gut microbiome revealed by metagenomics and culture.</title>
        <authorList>
            <person name="Gilroy R."/>
            <person name="Ravi A."/>
            <person name="Getino M."/>
            <person name="Pursley I."/>
            <person name="Horton D.L."/>
            <person name="Alikhan N.F."/>
            <person name="Baker D."/>
            <person name="Gharbi K."/>
            <person name="Hall N."/>
            <person name="Watson M."/>
            <person name="Adriaenssens E.M."/>
            <person name="Foster-Nyarko E."/>
            <person name="Jarju S."/>
            <person name="Secka A."/>
            <person name="Antonio M."/>
            <person name="Oren A."/>
            <person name="Chaudhuri R.R."/>
            <person name="La Ragione R."/>
            <person name="Hildebrand F."/>
            <person name="Pallen M.J."/>
        </authorList>
    </citation>
    <scope>NUCLEOTIDE SEQUENCE</scope>
    <source>
        <strain evidence="3">ChiBcec6-7307</strain>
    </source>
</reference>
<dbReference type="AlphaFoldDB" id="A0A9D1T910"/>
<evidence type="ECO:0000256" key="1">
    <source>
        <dbReference type="ARBA" id="ARBA00006068"/>
    </source>
</evidence>
<dbReference type="Proteomes" id="UP000886889">
    <property type="component" value="Unassembled WGS sequence"/>
</dbReference>
<name>A0A9D1T910_9FIRM</name>
<accession>A0A9D1T910</accession>
<comment type="caution">
    <text evidence="3">The sequence shown here is derived from an EMBL/GenBank/DDBJ whole genome shotgun (WGS) entry which is preliminary data.</text>
</comment>
<evidence type="ECO:0000313" key="3">
    <source>
        <dbReference type="EMBL" id="HIV23127.1"/>
    </source>
</evidence>
<gene>
    <name evidence="3" type="ORF">IAC80_04220</name>
</gene>
<proteinExistence type="inferred from homology"/>
<organism evidence="3 4">
    <name type="scientific">Candidatus Merdiplasma excrementigallinarum</name>
    <dbReference type="NCBI Taxonomy" id="2840864"/>
    <lineage>
        <taxon>Bacteria</taxon>
        <taxon>Bacillati</taxon>
        <taxon>Bacillota</taxon>
        <taxon>Clostridia</taxon>
        <taxon>Lachnospirales</taxon>
        <taxon>Lachnospiraceae</taxon>
        <taxon>Lachnospiraceae incertae sedis</taxon>
        <taxon>Candidatus Merdiplasma</taxon>
    </lineage>
</organism>
<feature type="domain" description="Cell envelope-related transcriptional attenuator" evidence="2">
    <location>
        <begin position="76"/>
        <end position="234"/>
    </location>
</feature>
<dbReference type="InterPro" id="IPR050922">
    <property type="entry name" value="LytR/CpsA/Psr_CW_biosynth"/>
</dbReference>
<evidence type="ECO:0000259" key="2">
    <source>
        <dbReference type="Pfam" id="PF03816"/>
    </source>
</evidence>
<dbReference type="PANTHER" id="PTHR33392">
    <property type="entry name" value="POLYISOPRENYL-TEICHOIC ACID--PEPTIDOGLYCAN TEICHOIC ACID TRANSFERASE TAGU"/>
    <property type="match status" value="1"/>
</dbReference>
<dbReference type="EMBL" id="DVOS01000039">
    <property type="protein sequence ID" value="HIV23127.1"/>
    <property type="molecule type" value="Genomic_DNA"/>
</dbReference>
<protein>
    <submittedName>
        <fullName evidence="3">LCP family protein</fullName>
    </submittedName>
</protein>
<reference evidence="3" key="1">
    <citation type="submission" date="2020-10" db="EMBL/GenBank/DDBJ databases">
        <authorList>
            <person name="Gilroy R."/>
        </authorList>
    </citation>
    <scope>NUCLEOTIDE SEQUENCE</scope>
    <source>
        <strain evidence="3">ChiBcec6-7307</strain>
    </source>
</reference>
<sequence>MKKTKKKRRKILFVVELLILLILAVGVFAFTRIMRMEHVNLGEILTNEGAASQSGYQNIVLYGVDSREGNLTQDAHSDTIIICSINKSTKEIKMVSVYRDTYLDNTNGEYRKATECYFFGGPERSINMLNKNLDLDIQDYVTVNFQALVEAIDLVGGIDIELTDEEVYWLNGYLVETSQVVGVSDYQEVTGSGLQHLNGLQAVAYCRIRYTDGYDFKRTERQRTVLTKVFEKAQSQGITTLLSMVDTMLPSISTSLSTTELISLASGIGGYTLGETAGFPFDQYATQVDGSDVVVPVNLANNVTQLHAFLFGEENYQPSQTVQDISSQIINYTGIQ</sequence>
<dbReference type="Pfam" id="PF03816">
    <property type="entry name" value="LytR_cpsA_psr"/>
    <property type="match status" value="1"/>
</dbReference>
<dbReference type="Gene3D" id="3.40.630.190">
    <property type="entry name" value="LCP protein"/>
    <property type="match status" value="1"/>
</dbReference>
<dbReference type="InterPro" id="IPR004474">
    <property type="entry name" value="LytR_CpsA_psr"/>
</dbReference>